<dbReference type="InterPro" id="IPR015943">
    <property type="entry name" value="WD40/YVTN_repeat-like_dom_sf"/>
</dbReference>
<evidence type="ECO:0000256" key="2">
    <source>
        <dbReference type="SAM" id="SignalP"/>
    </source>
</evidence>
<comment type="similarity">
    <text evidence="1">Belongs to the cycloisomerase 2 family.</text>
</comment>
<protein>
    <submittedName>
        <fullName evidence="3">Lactonase family protein</fullName>
    </submittedName>
</protein>
<gene>
    <name evidence="3" type="ORF">ACFYZM_12565</name>
</gene>
<accession>A0ABW6TZC9</accession>
<dbReference type="InterPro" id="IPR006311">
    <property type="entry name" value="TAT_signal"/>
</dbReference>
<dbReference type="PANTHER" id="PTHR30344:SF1">
    <property type="entry name" value="6-PHOSPHOGLUCONOLACTONASE"/>
    <property type="match status" value="1"/>
</dbReference>
<dbReference type="SUPFAM" id="SSF51004">
    <property type="entry name" value="C-terminal (heme d1) domain of cytochrome cd1-nitrite reductase"/>
    <property type="match status" value="1"/>
</dbReference>
<dbReference type="InterPro" id="IPR019405">
    <property type="entry name" value="Lactonase_7-beta_prop"/>
</dbReference>
<sequence>MPERHASGRRGLLTGLAGLAAGAALGAGKPPAPAPPGLVFIGAYTSVRGGGAGSGTGTGAGPGVGIGLVSYDRRTGRMTAAGVIEGVPDPSYLALHPRGHTLYAVNEQQNGTVTAVRLADRRILGTRTTGGALPCHVSVHPSGRWLLTANYFSGSVAVHPIDATGGLAEPSDVVPHLVPPPGPGQESAHAHQIITSPDGRFVLAVDLGNDTVYTYRLDPTAGRLTRIAHVSLAPGAGPRHLTFHPRGKFAYLANELDNTVVVCAYDPATGDLSPGPARPTGSGTGGTRNYPAQILVGKSGRFAYLANRGHNSIARYAVEASGARLRLLNTVPVRGDFPRHIAFSPDERLLFAANQRSGSVTVFRADPGSGRLTLSGASYTAPGAACTLVRF</sequence>
<feature type="chain" id="PRO_5045065523" evidence="2">
    <location>
        <begin position="27"/>
        <end position="391"/>
    </location>
</feature>
<proteinExistence type="inferred from homology"/>
<dbReference type="PANTHER" id="PTHR30344">
    <property type="entry name" value="6-PHOSPHOGLUCONOLACTONASE-RELATED"/>
    <property type="match status" value="1"/>
</dbReference>
<comment type="caution">
    <text evidence="3">The sequence shown here is derived from an EMBL/GenBank/DDBJ whole genome shotgun (WGS) entry which is preliminary data.</text>
</comment>
<keyword evidence="4" id="KW-1185">Reference proteome</keyword>
<organism evidence="3 4">
    <name type="scientific">Streptomyces nondiastaticus</name>
    <dbReference type="NCBI Taxonomy" id="3154512"/>
    <lineage>
        <taxon>Bacteria</taxon>
        <taxon>Bacillati</taxon>
        <taxon>Actinomycetota</taxon>
        <taxon>Actinomycetes</taxon>
        <taxon>Kitasatosporales</taxon>
        <taxon>Streptomycetaceae</taxon>
        <taxon>Streptomyces</taxon>
    </lineage>
</organism>
<evidence type="ECO:0000313" key="3">
    <source>
        <dbReference type="EMBL" id="MFF4217093.1"/>
    </source>
</evidence>
<name>A0ABW6TZC9_9ACTN</name>
<dbReference type="InterPro" id="IPR011048">
    <property type="entry name" value="Haem_d1_sf"/>
</dbReference>
<dbReference type="RefSeq" id="WP_388626792.1">
    <property type="nucleotide sequence ID" value="NZ_JBIAUT010000003.1"/>
</dbReference>
<evidence type="ECO:0000256" key="1">
    <source>
        <dbReference type="ARBA" id="ARBA00005564"/>
    </source>
</evidence>
<keyword evidence="2" id="KW-0732">Signal</keyword>
<evidence type="ECO:0000313" key="4">
    <source>
        <dbReference type="Proteomes" id="UP001602123"/>
    </source>
</evidence>
<dbReference type="Gene3D" id="2.130.10.10">
    <property type="entry name" value="YVTN repeat-like/Quinoprotein amine dehydrogenase"/>
    <property type="match status" value="1"/>
</dbReference>
<dbReference type="Pfam" id="PF10282">
    <property type="entry name" value="Lactonase"/>
    <property type="match status" value="1"/>
</dbReference>
<dbReference type="InterPro" id="IPR050282">
    <property type="entry name" value="Cycloisomerase_2"/>
</dbReference>
<dbReference type="PROSITE" id="PS51318">
    <property type="entry name" value="TAT"/>
    <property type="match status" value="1"/>
</dbReference>
<reference evidence="3 4" key="1">
    <citation type="submission" date="2024-10" db="EMBL/GenBank/DDBJ databases">
        <title>The Natural Products Discovery Center: Release of the First 8490 Sequenced Strains for Exploring Actinobacteria Biosynthetic Diversity.</title>
        <authorList>
            <person name="Kalkreuter E."/>
            <person name="Kautsar S.A."/>
            <person name="Yang D."/>
            <person name="Bader C.D."/>
            <person name="Teijaro C.N."/>
            <person name="Fluegel L."/>
            <person name="Davis C.M."/>
            <person name="Simpson J.R."/>
            <person name="Lauterbach L."/>
            <person name="Steele A.D."/>
            <person name="Gui C."/>
            <person name="Meng S."/>
            <person name="Li G."/>
            <person name="Viehrig K."/>
            <person name="Ye F."/>
            <person name="Su P."/>
            <person name="Kiefer A.F."/>
            <person name="Nichols A."/>
            <person name="Cepeda A.J."/>
            <person name="Yan W."/>
            <person name="Fan B."/>
            <person name="Jiang Y."/>
            <person name="Adhikari A."/>
            <person name="Zheng C.-J."/>
            <person name="Schuster L."/>
            <person name="Cowan T.M."/>
            <person name="Smanski M.J."/>
            <person name="Chevrette M.G."/>
            <person name="De Carvalho L.P.S."/>
            <person name="Shen B."/>
        </authorList>
    </citation>
    <scope>NUCLEOTIDE SEQUENCE [LARGE SCALE GENOMIC DNA]</scope>
    <source>
        <strain evidence="3 4">NPDC001650</strain>
    </source>
</reference>
<feature type="signal peptide" evidence="2">
    <location>
        <begin position="1"/>
        <end position="26"/>
    </location>
</feature>
<dbReference type="EMBL" id="JBIAUT010000003">
    <property type="protein sequence ID" value="MFF4217093.1"/>
    <property type="molecule type" value="Genomic_DNA"/>
</dbReference>
<dbReference type="Proteomes" id="UP001602123">
    <property type="component" value="Unassembled WGS sequence"/>
</dbReference>